<dbReference type="InterPro" id="IPR054263">
    <property type="entry name" value="DUF6994"/>
</dbReference>
<comment type="caution">
    <text evidence="1">The sequence shown here is derived from an EMBL/GenBank/DDBJ whole genome shotgun (WGS) entry which is preliminary data.</text>
</comment>
<dbReference type="EMBL" id="BARS01028165">
    <property type="protein sequence ID" value="GAG05266.1"/>
    <property type="molecule type" value="Genomic_DNA"/>
</dbReference>
<dbReference type="AlphaFoldDB" id="X0VXP1"/>
<sequence>MIDITFDFYTDSYGKDPDGSSPTLKKYHKILWSKSLPNDKIFHLRDDKADAYLYHKSELGQFFLGSDAITHSYKNHKRKKCLTRQIPEAVNQVYSAGSTIGAYIIFPNNKINNKWTINGARGCFGKIDDRFDLTLECIRRFYLGLPSPLHDVFLRYQDFFGLFRDFRGYIDFFLLQDLVTENYAQIKFYLPFDNFMSAPIFHCVNDYLIYQERVIDFINKR</sequence>
<proteinExistence type="predicted"/>
<name>X0VXP1_9ZZZZ</name>
<protein>
    <submittedName>
        <fullName evidence="1">Uncharacterized protein</fullName>
    </submittedName>
</protein>
<gene>
    <name evidence="1" type="ORF">S01H1_44167</name>
</gene>
<feature type="non-terminal residue" evidence="1">
    <location>
        <position position="221"/>
    </location>
</feature>
<organism evidence="1">
    <name type="scientific">marine sediment metagenome</name>
    <dbReference type="NCBI Taxonomy" id="412755"/>
    <lineage>
        <taxon>unclassified sequences</taxon>
        <taxon>metagenomes</taxon>
        <taxon>ecological metagenomes</taxon>
    </lineage>
</organism>
<evidence type="ECO:0000313" key="1">
    <source>
        <dbReference type="EMBL" id="GAG05266.1"/>
    </source>
</evidence>
<reference evidence="1" key="1">
    <citation type="journal article" date="2014" name="Front. Microbiol.">
        <title>High frequency of phylogenetically diverse reductive dehalogenase-homologous genes in deep subseafloor sedimentary metagenomes.</title>
        <authorList>
            <person name="Kawai M."/>
            <person name="Futagami T."/>
            <person name="Toyoda A."/>
            <person name="Takaki Y."/>
            <person name="Nishi S."/>
            <person name="Hori S."/>
            <person name="Arai W."/>
            <person name="Tsubouchi T."/>
            <person name="Morono Y."/>
            <person name="Uchiyama I."/>
            <person name="Ito T."/>
            <person name="Fujiyama A."/>
            <person name="Inagaki F."/>
            <person name="Takami H."/>
        </authorList>
    </citation>
    <scope>NUCLEOTIDE SEQUENCE</scope>
    <source>
        <strain evidence="1">Expedition CK06-06</strain>
    </source>
</reference>
<dbReference type="Pfam" id="PF22507">
    <property type="entry name" value="DUF6994"/>
    <property type="match status" value="1"/>
</dbReference>
<accession>X0VXP1</accession>